<evidence type="ECO:0000313" key="6">
    <source>
        <dbReference type="EMBL" id="PPK94724.1"/>
    </source>
</evidence>
<dbReference type="SUPFAM" id="SSF47823">
    <property type="entry name" value="lambda integrase-like, N-terminal domain"/>
    <property type="match status" value="1"/>
</dbReference>
<dbReference type="RefSeq" id="WP_158257211.1">
    <property type="nucleotide sequence ID" value="NZ_PTJD01000007.1"/>
</dbReference>
<dbReference type="InterPro" id="IPR011010">
    <property type="entry name" value="DNA_brk_join_enz"/>
</dbReference>
<proteinExistence type="predicted"/>
<evidence type="ECO:0000256" key="3">
    <source>
        <dbReference type="PROSITE-ProRule" id="PRU01248"/>
    </source>
</evidence>
<dbReference type="PROSITE" id="PS51898">
    <property type="entry name" value="TYR_RECOMBINASE"/>
    <property type="match status" value="1"/>
</dbReference>
<organism evidence="6 7">
    <name type="scientific">Kineococcus xinjiangensis</name>
    <dbReference type="NCBI Taxonomy" id="512762"/>
    <lineage>
        <taxon>Bacteria</taxon>
        <taxon>Bacillati</taxon>
        <taxon>Actinomycetota</taxon>
        <taxon>Actinomycetes</taxon>
        <taxon>Kineosporiales</taxon>
        <taxon>Kineosporiaceae</taxon>
        <taxon>Kineococcus</taxon>
    </lineage>
</organism>
<name>A0A2S6IKH1_9ACTN</name>
<dbReference type="InterPro" id="IPR013762">
    <property type="entry name" value="Integrase-like_cat_sf"/>
</dbReference>
<dbReference type="InterPro" id="IPR010998">
    <property type="entry name" value="Integrase_recombinase_N"/>
</dbReference>
<evidence type="ECO:0000259" key="4">
    <source>
        <dbReference type="PROSITE" id="PS51898"/>
    </source>
</evidence>
<dbReference type="PANTHER" id="PTHR34605:SF3">
    <property type="entry name" value="P CELL-TYPE AGGLUTINATION PROTEIN MAP4-LIKE-RELATED"/>
    <property type="match status" value="1"/>
</dbReference>
<dbReference type="InterPro" id="IPR052925">
    <property type="entry name" value="Phage_Integrase-like_Recomb"/>
</dbReference>
<keyword evidence="2" id="KW-0233">DNA recombination</keyword>
<dbReference type="SUPFAM" id="SSF56349">
    <property type="entry name" value="DNA breaking-rejoining enzymes"/>
    <property type="match status" value="1"/>
</dbReference>
<keyword evidence="7" id="KW-1185">Reference proteome</keyword>
<dbReference type="GO" id="GO:0006310">
    <property type="term" value="P:DNA recombination"/>
    <property type="evidence" value="ECO:0007669"/>
    <property type="project" value="UniProtKB-KW"/>
</dbReference>
<evidence type="ECO:0000256" key="1">
    <source>
        <dbReference type="ARBA" id="ARBA00023125"/>
    </source>
</evidence>
<dbReference type="GO" id="GO:0015074">
    <property type="term" value="P:DNA integration"/>
    <property type="evidence" value="ECO:0007669"/>
    <property type="project" value="InterPro"/>
</dbReference>
<comment type="caution">
    <text evidence="6">The sequence shown here is derived from an EMBL/GenBank/DDBJ whole genome shotgun (WGS) entry which is preliminary data.</text>
</comment>
<dbReference type="InterPro" id="IPR002104">
    <property type="entry name" value="Integrase_catalytic"/>
</dbReference>
<accession>A0A2S6IKH1</accession>
<reference evidence="6 7" key="1">
    <citation type="submission" date="2018-02" db="EMBL/GenBank/DDBJ databases">
        <title>Genomic Encyclopedia of Archaeal and Bacterial Type Strains, Phase II (KMG-II): from individual species to whole genera.</title>
        <authorList>
            <person name="Goeker M."/>
        </authorList>
    </citation>
    <scope>NUCLEOTIDE SEQUENCE [LARGE SCALE GENOMIC DNA]</scope>
    <source>
        <strain evidence="6 7">DSM 22857</strain>
    </source>
</reference>
<protein>
    <submittedName>
        <fullName evidence="6">Site-specific recombinase XerD</fullName>
    </submittedName>
</protein>
<dbReference type="PROSITE" id="PS51900">
    <property type="entry name" value="CB"/>
    <property type="match status" value="1"/>
</dbReference>
<sequence length="343" mass="36165">MAEPQLDLYGRTGAELALVDLAPAPPPPSLEPPALQEWMRTLPAGHRTGRSETTWRAYGSDLAHFAAWCADTGATPLPAEPATVTSYLLGCCEELSLATLQRRLAALSVAHRVLGVPSPTETQTVRLTWAGMRRTLGPVSPVRRVDPIVTSVLAEIVAPLGDSLLDRRDRALLVMGFAGALRRSELSGLDVADVEVAEEGLRVAVHATPAAAEDGGRTVVLPHGTRRATCPVRSWQAWAEAAGLGSGPAFLSVTKGGASLKQRRLSGQSIARMIKRRAEDAGLDPRMFSGHSLRAGFATAAVQAGLPDRSVMRQTGHRSTLALSACVRGSGPEVDNPAAHVGL</sequence>
<dbReference type="Gene3D" id="1.10.443.10">
    <property type="entry name" value="Intergrase catalytic core"/>
    <property type="match status" value="1"/>
</dbReference>
<dbReference type="Gene3D" id="1.10.150.130">
    <property type="match status" value="1"/>
</dbReference>
<evidence type="ECO:0000259" key="5">
    <source>
        <dbReference type="PROSITE" id="PS51900"/>
    </source>
</evidence>
<feature type="domain" description="Core-binding (CB)" evidence="5">
    <location>
        <begin position="29"/>
        <end position="115"/>
    </location>
</feature>
<evidence type="ECO:0000256" key="2">
    <source>
        <dbReference type="ARBA" id="ARBA00023172"/>
    </source>
</evidence>
<dbReference type="GO" id="GO:0003677">
    <property type="term" value="F:DNA binding"/>
    <property type="evidence" value="ECO:0007669"/>
    <property type="project" value="UniProtKB-UniRule"/>
</dbReference>
<dbReference type="InterPro" id="IPR044068">
    <property type="entry name" value="CB"/>
</dbReference>
<dbReference type="CDD" id="cd00799">
    <property type="entry name" value="INT_Cre_C"/>
    <property type="match status" value="1"/>
</dbReference>
<gene>
    <name evidence="6" type="ORF">CLV92_107227</name>
</gene>
<dbReference type="AlphaFoldDB" id="A0A2S6IKH1"/>
<dbReference type="EMBL" id="PTJD01000007">
    <property type="protein sequence ID" value="PPK94724.1"/>
    <property type="molecule type" value="Genomic_DNA"/>
</dbReference>
<dbReference type="Proteomes" id="UP000239485">
    <property type="component" value="Unassembled WGS sequence"/>
</dbReference>
<keyword evidence="1 3" id="KW-0238">DNA-binding</keyword>
<dbReference type="OrthoDB" id="9815875at2"/>
<dbReference type="PANTHER" id="PTHR34605">
    <property type="entry name" value="PHAGE_INTEGRASE DOMAIN-CONTAINING PROTEIN"/>
    <property type="match status" value="1"/>
</dbReference>
<dbReference type="Pfam" id="PF00589">
    <property type="entry name" value="Phage_integrase"/>
    <property type="match status" value="1"/>
</dbReference>
<evidence type="ECO:0000313" key="7">
    <source>
        <dbReference type="Proteomes" id="UP000239485"/>
    </source>
</evidence>
<feature type="domain" description="Tyr recombinase" evidence="4">
    <location>
        <begin position="140"/>
        <end position="343"/>
    </location>
</feature>